<feature type="domain" description="Nose resistant-to-fluoxetine protein N-terminal" evidence="2">
    <location>
        <begin position="179"/>
        <end position="322"/>
    </location>
</feature>
<protein>
    <recommendedName>
        <fullName evidence="2">Nose resistant-to-fluoxetine protein N-terminal domain-containing protein</fullName>
    </recommendedName>
</protein>
<evidence type="ECO:0000313" key="3">
    <source>
        <dbReference type="EMBL" id="CAD7263630.1"/>
    </source>
</evidence>
<feature type="signal peptide" evidence="1">
    <location>
        <begin position="1"/>
        <end position="26"/>
    </location>
</feature>
<organism evidence="3">
    <name type="scientific">Timema shepardi</name>
    <name type="common">Walking stick</name>
    <dbReference type="NCBI Taxonomy" id="629360"/>
    <lineage>
        <taxon>Eukaryota</taxon>
        <taxon>Metazoa</taxon>
        <taxon>Ecdysozoa</taxon>
        <taxon>Arthropoda</taxon>
        <taxon>Hexapoda</taxon>
        <taxon>Insecta</taxon>
        <taxon>Pterygota</taxon>
        <taxon>Neoptera</taxon>
        <taxon>Polyneoptera</taxon>
        <taxon>Phasmatodea</taxon>
        <taxon>Timematodea</taxon>
        <taxon>Timematoidea</taxon>
        <taxon>Timematidae</taxon>
        <taxon>Timema</taxon>
    </lineage>
</organism>
<dbReference type="PANTHER" id="PTHR11161">
    <property type="entry name" value="O-ACYLTRANSFERASE"/>
    <property type="match status" value="1"/>
</dbReference>
<dbReference type="AlphaFoldDB" id="A0A7R9B0H7"/>
<evidence type="ECO:0000259" key="2">
    <source>
        <dbReference type="SMART" id="SM00703"/>
    </source>
</evidence>
<name>A0A7R9B0H7_TIMSH</name>
<sequence length="473" mass="53627">MSDILSFMWNFYLFWMYCLTSEKVSAEEKLTHSSDHINSLVPEGNSNIGYQILHSVRNTSNGSDTSSENNVIQTIGNYSNPVNILSIFSNNSSENSSENYLIRKYNVDQSYKSDSIEDSQFRFIVENSTGNIAWQIYGVNRSFDDALKFPREMAMGTILKLLKEEQLELYAPITFLTNNDLCNKHLRLYRDSLVSNMSSWALKMFDSSSKIQYGLLTGNIFNMGNFDECLSVNVPDAAHAPLRGQHCIVEMSTRSAKRLSIFQYLPEVDRGRDAKSILAVIMEKTNEGFFTAVELNTTSALANYATEPGNKRVCQRSNHCSECSTLNCRIESFKVKLIEEYSAREEKKADSEVALEQIHAVAEEFVTLLSESAISTQMTRSNDVWCVDNGATTHMCHDKSSFLELTRTVNQKRKCSHICVEREETPFGKKCLSTADRHLIPDFIGSLVQHESEALDNVATRLNMIKEKLKNYS</sequence>
<evidence type="ECO:0000256" key="1">
    <source>
        <dbReference type="SAM" id="SignalP"/>
    </source>
</evidence>
<dbReference type="InterPro" id="IPR006621">
    <property type="entry name" value="Nose-resist-to-fluoxetine_N"/>
</dbReference>
<feature type="chain" id="PRO_5030741776" description="Nose resistant-to-fluoxetine protein N-terminal domain-containing protein" evidence="1">
    <location>
        <begin position="27"/>
        <end position="473"/>
    </location>
</feature>
<reference evidence="3" key="1">
    <citation type="submission" date="2020-11" db="EMBL/GenBank/DDBJ databases">
        <authorList>
            <person name="Tran Van P."/>
        </authorList>
    </citation>
    <scope>NUCLEOTIDE SEQUENCE</scope>
</reference>
<accession>A0A7R9B0H7</accession>
<dbReference type="EMBL" id="OC003721">
    <property type="protein sequence ID" value="CAD7263630.1"/>
    <property type="molecule type" value="Genomic_DNA"/>
</dbReference>
<keyword evidence="1" id="KW-0732">Signal</keyword>
<dbReference type="Pfam" id="PF20146">
    <property type="entry name" value="NRF"/>
    <property type="match status" value="1"/>
</dbReference>
<dbReference type="PANTHER" id="PTHR11161:SF0">
    <property type="entry name" value="O-ACYLTRANSFERASE LIKE PROTEIN"/>
    <property type="match status" value="1"/>
</dbReference>
<dbReference type="InterPro" id="IPR052728">
    <property type="entry name" value="O2_lipid_transport_reg"/>
</dbReference>
<proteinExistence type="predicted"/>
<gene>
    <name evidence="3" type="ORF">TSIB3V08_LOCUS7703</name>
</gene>
<dbReference type="SMART" id="SM00703">
    <property type="entry name" value="NRF"/>
    <property type="match status" value="1"/>
</dbReference>